<accession>A0ABX8RX24</accession>
<sequence length="130" mass="13223">MRIRTAVATFGATLGLAALGAGVTAGPAAAFEPFHDPELGIMGVDLNRSDTAALSNSPLPKLLDPLLGNAVYVTVDIESDEVVPSISRGPIPGGFSGFVADTAQSRGVMGVMLVDGNTVLVYQAVPQSRG</sequence>
<dbReference type="Proteomes" id="UP000694257">
    <property type="component" value="Chromosome"/>
</dbReference>
<proteinExistence type="predicted"/>
<protein>
    <submittedName>
        <fullName evidence="2">Uncharacterized protein</fullName>
    </submittedName>
</protein>
<name>A0ABX8RX24_NOCIO</name>
<dbReference type="RefSeq" id="WP_218476680.1">
    <property type="nucleotide sequence ID" value="NZ_BAABJN010000018.1"/>
</dbReference>
<evidence type="ECO:0000313" key="3">
    <source>
        <dbReference type="Proteomes" id="UP000694257"/>
    </source>
</evidence>
<keyword evidence="1" id="KW-0732">Signal</keyword>
<gene>
    <name evidence="2" type="ORF">KV110_14780</name>
</gene>
<evidence type="ECO:0000256" key="1">
    <source>
        <dbReference type="SAM" id="SignalP"/>
    </source>
</evidence>
<reference evidence="2 3" key="1">
    <citation type="submission" date="2021-07" db="EMBL/GenBank/DDBJ databases">
        <title>Whole Genome Sequence of Nocardia Iowensis.</title>
        <authorList>
            <person name="Lamm A."/>
            <person name="Collins-Fairclough A.M."/>
            <person name="Bunk B."/>
            <person name="Sproer C."/>
        </authorList>
    </citation>
    <scope>NUCLEOTIDE SEQUENCE [LARGE SCALE GENOMIC DNA]</scope>
    <source>
        <strain evidence="2 3">NRRL 5646</strain>
    </source>
</reference>
<evidence type="ECO:0000313" key="2">
    <source>
        <dbReference type="EMBL" id="QXN94210.1"/>
    </source>
</evidence>
<keyword evidence="3" id="KW-1185">Reference proteome</keyword>
<feature type="chain" id="PRO_5045344730" evidence="1">
    <location>
        <begin position="31"/>
        <end position="130"/>
    </location>
</feature>
<feature type="signal peptide" evidence="1">
    <location>
        <begin position="1"/>
        <end position="30"/>
    </location>
</feature>
<dbReference type="EMBL" id="CP078145">
    <property type="protein sequence ID" value="QXN94210.1"/>
    <property type="molecule type" value="Genomic_DNA"/>
</dbReference>
<organism evidence="2 3">
    <name type="scientific">Nocardia iowensis</name>
    <dbReference type="NCBI Taxonomy" id="204891"/>
    <lineage>
        <taxon>Bacteria</taxon>
        <taxon>Bacillati</taxon>
        <taxon>Actinomycetota</taxon>
        <taxon>Actinomycetes</taxon>
        <taxon>Mycobacteriales</taxon>
        <taxon>Nocardiaceae</taxon>
        <taxon>Nocardia</taxon>
    </lineage>
</organism>